<gene>
    <name evidence="4" type="ORF">SAMN02745205_01591</name>
</gene>
<evidence type="ECO:0000259" key="3">
    <source>
        <dbReference type="Pfam" id="PF13087"/>
    </source>
</evidence>
<feature type="domain" description="DNA2/NAM7 helicase-like C-terminal" evidence="3">
    <location>
        <begin position="579"/>
        <end position="733"/>
    </location>
</feature>
<protein>
    <submittedName>
        <fullName evidence="4">Superfamily I DNA and/or RNA helicase</fullName>
    </submittedName>
</protein>
<dbReference type="InterPro" id="IPR045055">
    <property type="entry name" value="DNA2/NAM7-like"/>
</dbReference>
<dbReference type="CDD" id="cd18808">
    <property type="entry name" value="SF1_C_Upf1"/>
    <property type="match status" value="1"/>
</dbReference>
<dbReference type="Proteomes" id="UP000189956">
    <property type="component" value="Unassembled WGS sequence"/>
</dbReference>
<dbReference type="Pfam" id="PF10881">
    <property type="entry name" value="DUF2726"/>
    <property type="match status" value="1"/>
</dbReference>
<evidence type="ECO:0000259" key="2">
    <source>
        <dbReference type="Pfam" id="PF13086"/>
    </source>
</evidence>
<organism evidence="4 5">
    <name type="scientific">Porphyromonas cangingivalis</name>
    <dbReference type="NCBI Taxonomy" id="36874"/>
    <lineage>
        <taxon>Bacteria</taxon>
        <taxon>Pseudomonadati</taxon>
        <taxon>Bacteroidota</taxon>
        <taxon>Bacteroidia</taxon>
        <taxon>Bacteroidales</taxon>
        <taxon>Porphyromonadaceae</taxon>
        <taxon>Porphyromonas</taxon>
    </lineage>
</organism>
<dbReference type="InterPro" id="IPR024402">
    <property type="entry name" value="DUF2726"/>
</dbReference>
<dbReference type="SUPFAM" id="SSF52540">
    <property type="entry name" value="P-loop containing nucleoside triphosphate hydrolases"/>
    <property type="match status" value="1"/>
</dbReference>
<dbReference type="InterPro" id="IPR041677">
    <property type="entry name" value="DNA2/NAM7_AAA_11"/>
</dbReference>
<dbReference type="InterPro" id="IPR027417">
    <property type="entry name" value="P-loop_NTPase"/>
</dbReference>
<dbReference type="Pfam" id="PF13086">
    <property type="entry name" value="AAA_11"/>
    <property type="match status" value="1"/>
</dbReference>
<dbReference type="Gene3D" id="3.40.50.300">
    <property type="entry name" value="P-loop containing nucleotide triphosphate hydrolases"/>
    <property type="match status" value="3"/>
</dbReference>
<dbReference type="InterPro" id="IPR047187">
    <property type="entry name" value="SF1_C_Upf1"/>
</dbReference>
<keyword evidence="4" id="KW-0547">Nucleotide-binding</keyword>
<dbReference type="GO" id="GO:0004386">
    <property type="term" value="F:helicase activity"/>
    <property type="evidence" value="ECO:0007669"/>
    <property type="project" value="UniProtKB-KW"/>
</dbReference>
<dbReference type="Gene3D" id="3.40.960.10">
    <property type="entry name" value="VSR Endonuclease"/>
    <property type="match status" value="1"/>
</dbReference>
<dbReference type="EMBL" id="FUWL01000014">
    <property type="protein sequence ID" value="SJZ68269.1"/>
    <property type="molecule type" value="Genomic_DNA"/>
</dbReference>
<name>A0A1T4MMG6_PORCN</name>
<reference evidence="4 5" key="1">
    <citation type="submission" date="2017-02" db="EMBL/GenBank/DDBJ databases">
        <authorList>
            <person name="Peterson S.W."/>
        </authorList>
    </citation>
    <scope>NUCLEOTIDE SEQUENCE [LARGE SCALE GENOMIC DNA]</scope>
    <source>
        <strain evidence="4 5">ATCC 700135</strain>
    </source>
</reference>
<proteinExistence type="predicted"/>
<keyword evidence="4" id="KW-0347">Helicase</keyword>
<accession>A0A1T4MMG6</accession>
<evidence type="ECO:0000313" key="4">
    <source>
        <dbReference type="EMBL" id="SJZ68269.1"/>
    </source>
</evidence>
<sequence>MSQPFIVFLRDKETFEFKYTKGITRVSCIKGRYRITFSNHKTYNYNSERVRYYPLLSTRENVRIYERGKLNPQYNSVDNYGMYLIFRNHKDSTHPILNSKNIEICDIKKVSSETFSIMRYFTSILTKIGGVSFDIETGTTEDKTVEQVCNDLLLKSLNNIDLQESRSAFSDYIDGVTRNPEKPKSPLIYPFGCNESQKLAVETALTNSISVIEGPPGTGKTQTILNLIANLITQNKSVAVVSNNNSAVFNVREKLQKNGYGQIIASLGNKENKDEFFKEINRQCFSKELVLSTKRLSQAKDKATKLNQLLTKGFQYRNEIAKLKELLSDMQTEFEHLKAEQPLHPEMKTQIDAKFHRKISYSKILKLKDLRHKVSIRKRLSVFDHMKALFSYGILYLPHLLEQGEDFENYVNHKFYELYIAKIQTKIHKKEKWLKQNDENSNLAQFVDLSKKIFNTELYNKYCELSTITDFKTDNYLKRFDEFIERYPLLLSTTLSLSSSIPSNHLLDYVIIDEASQVDIIKAAVCFSCCRNVVVVGDSMQLTHIVDQQSQEIADELNEIYHTPPAYDYVKQNILESLKLLYGEHLKSVLLKEHYRCHPKIIAFCNKKYYNNALITMTHSENKYPFKIINTTTKGGKGNFNKRQIEETAEYIKSFSPHSYEKIGVIAPYRSHANMLQKQLPENIEADTIHKFQGREKEIIILNTVRSEIVDFIDNPNLINVAVSRAIKEFVVVKPELMDLPHGTNIGDLIRYICYISDPKEIIIRGKLCSVFDILYKEYNNAYSLLHTSNNTLGGSPAEIIIHRLLKEKILVENHRFAAIDMAREYKLRDLIREYNLFSEEERLFIQNNSRLDFLLYSKIDKTPILAIEVDGVSFHKKEVQQRRDQKKDHILQKLGLSLLRLSTDGNNEEAKIIDALDRAMSIPPIN</sequence>
<feature type="domain" description="DUF2726" evidence="1">
    <location>
        <begin position="844"/>
        <end position="918"/>
    </location>
</feature>
<keyword evidence="4" id="KW-0067">ATP-binding</keyword>
<feature type="domain" description="DNA2/NAM7 helicase helicase" evidence="2">
    <location>
        <begin position="193"/>
        <end position="543"/>
    </location>
</feature>
<evidence type="ECO:0000259" key="1">
    <source>
        <dbReference type="Pfam" id="PF10881"/>
    </source>
</evidence>
<dbReference type="AlphaFoldDB" id="A0A1T4MMG6"/>
<dbReference type="Pfam" id="PF13087">
    <property type="entry name" value="AAA_12"/>
    <property type="match status" value="1"/>
</dbReference>
<dbReference type="PANTHER" id="PTHR10887:SF495">
    <property type="entry name" value="HELICASE SENATAXIN ISOFORM X1-RELATED"/>
    <property type="match status" value="1"/>
</dbReference>
<dbReference type="InterPro" id="IPR041679">
    <property type="entry name" value="DNA2/NAM7-like_C"/>
</dbReference>
<evidence type="ECO:0000313" key="5">
    <source>
        <dbReference type="Proteomes" id="UP000189956"/>
    </source>
</evidence>
<dbReference type="PANTHER" id="PTHR10887">
    <property type="entry name" value="DNA2/NAM7 HELICASE FAMILY"/>
    <property type="match status" value="1"/>
</dbReference>
<keyword evidence="4" id="KW-0378">Hydrolase</keyword>